<evidence type="ECO:0000256" key="2">
    <source>
        <dbReference type="ARBA" id="ARBA00012438"/>
    </source>
</evidence>
<evidence type="ECO:0000256" key="3">
    <source>
        <dbReference type="ARBA" id="ARBA00022553"/>
    </source>
</evidence>
<dbReference type="Proteomes" id="UP001212821">
    <property type="component" value="Chromosome"/>
</dbReference>
<keyword evidence="8" id="KW-0902">Two-component regulatory system</keyword>
<feature type="transmembrane region" description="Helical" evidence="11">
    <location>
        <begin position="15"/>
        <end position="34"/>
    </location>
</feature>
<feature type="domain" description="Signal transduction histidine kinase subgroup 3 dimerisation and phosphoacceptor" evidence="13">
    <location>
        <begin position="187"/>
        <end position="252"/>
    </location>
</feature>
<feature type="region of interest" description="Disordered" evidence="10">
    <location>
        <begin position="337"/>
        <end position="362"/>
    </location>
</feature>
<proteinExistence type="predicted"/>
<name>A0ABY7QE35_9ACTN</name>
<dbReference type="Pfam" id="PF02518">
    <property type="entry name" value="HATPase_c"/>
    <property type="match status" value="1"/>
</dbReference>
<feature type="region of interest" description="Disordered" evidence="10">
    <location>
        <begin position="396"/>
        <end position="485"/>
    </location>
</feature>
<keyword evidence="5" id="KW-0547">Nucleotide-binding</keyword>
<evidence type="ECO:0000256" key="10">
    <source>
        <dbReference type="SAM" id="MobiDB-lite"/>
    </source>
</evidence>
<feature type="transmembrane region" description="Helical" evidence="11">
    <location>
        <begin position="90"/>
        <end position="106"/>
    </location>
</feature>
<feature type="domain" description="Histidine kinase/HSP90-like ATPase" evidence="12">
    <location>
        <begin position="299"/>
        <end position="396"/>
    </location>
</feature>
<evidence type="ECO:0000256" key="11">
    <source>
        <dbReference type="SAM" id="Phobius"/>
    </source>
</evidence>
<evidence type="ECO:0000313" key="15">
    <source>
        <dbReference type="Proteomes" id="UP001212821"/>
    </source>
</evidence>
<keyword evidence="6 14" id="KW-0418">Kinase</keyword>
<dbReference type="InterPro" id="IPR036890">
    <property type="entry name" value="HATPase_C_sf"/>
</dbReference>
<dbReference type="RefSeq" id="WP_270149918.1">
    <property type="nucleotide sequence ID" value="NZ_CP115450.1"/>
</dbReference>
<organism evidence="14 15">
    <name type="scientific">Kitasatospora cathayae</name>
    <dbReference type="NCBI Taxonomy" id="3004092"/>
    <lineage>
        <taxon>Bacteria</taxon>
        <taxon>Bacillati</taxon>
        <taxon>Actinomycetota</taxon>
        <taxon>Actinomycetes</taxon>
        <taxon>Kitasatosporales</taxon>
        <taxon>Streptomycetaceae</taxon>
        <taxon>Kitasatospora</taxon>
    </lineage>
</organism>
<dbReference type="EMBL" id="CP115450">
    <property type="protein sequence ID" value="WBP90877.1"/>
    <property type="molecule type" value="Genomic_DNA"/>
</dbReference>
<dbReference type="PANTHER" id="PTHR24421:SF10">
    <property type="entry name" value="NITRATE_NITRITE SENSOR PROTEIN NARQ"/>
    <property type="match status" value="1"/>
</dbReference>
<dbReference type="Pfam" id="PF07730">
    <property type="entry name" value="HisKA_3"/>
    <property type="match status" value="1"/>
</dbReference>
<dbReference type="PANTHER" id="PTHR24421">
    <property type="entry name" value="NITRATE/NITRITE SENSOR PROTEIN NARX-RELATED"/>
    <property type="match status" value="1"/>
</dbReference>
<keyword evidence="3" id="KW-0597">Phosphoprotein</keyword>
<keyword evidence="11" id="KW-0812">Transmembrane</keyword>
<keyword evidence="9" id="KW-0175">Coiled coil</keyword>
<keyword evidence="11" id="KW-0472">Membrane</keyword>
<keyword evidence="4" id="KW-0808">Transferase</keyword>
<dbReference type="GO" id="GO:0016301">
    <property type="term" value="F:kinase activity"/>
    <property type="evidence" value="ECO:0007669"/>
    <property type="project" value="UniProtKB-KW"/>
</dbReference>
<feature type="compositionally biased region" description="Basic and acidic residues" evidence="10">
    <location>
        <begin position="473"/>
        <end position="485"/>
    </location>
</feature>
<comment type="catalytic activity">
    <reaction evidence="1">
        <text>ATP + protein L-histidine = ADP + protein N-phospho-L-histidine.</text>
        <dbReference type="EC" id="2.7.13.3"/>
    </reaction>
</comment>
<feature type="transmembrane region" description="Helical" evidence="11">
    <location>
        <begin position="40"/>
        <end position="61"/>
    </location>
</feature>
<dbReference type="InterPro" id="IPR003594">
    <property type="entry name" value="HATPase_dom"/>
</dbReference>
<sequence length="485" mass="51452">MSDTWQRLRREHPRLLDAAGGLALIAVTGLGVTVDQTTGHFAPVDPTTGVLALIAAAAVFFHRRHPRTVAAVALVCTMLLTPLSPKLTPMLATPLLLALYFLAVHTDRATALRASIATAVLLTGTSLLTGPGGPIGERIGVLAWALLPGALGDSIRNRRAQLAEIEQRAERAERTREEEARRRVADERIRIARDLHDVVAHHIALANAQAGIAVHLMDSHPVQAREVLSHITDATGSALQELRATVGLLRRAEEPAPLEPAPGLDRLPELINTFERAGLPVRLTVEGESRPLSPGVDLTAFRIVQESLTNVAKHAHGADAEVTLSYRGNRVAVSVANGRPTTTGRPRTALLPPPAPGESGFGLIGMRERAGAVGGRLTADRRPDGGFLVTAELPLRTGARDDVEPWTDVPTRPDGATEPGSPAAPAAKDRPAHAFWRDCTVRPARTSGSDRSGADPTDSADSPGSPGSPGSTRQDRAIRKDKDHA</sequence>
<reference evidence="15" key="1">
    <citation type="submission" date="2022-12" db="EMBL/GenBank/DDBJ databases">
        <authorList>
            <person name="Mo P."/>
        </authorList>
    </citation>
    <scope>NUCLEOTIDE SEQUENCE [LARGE SCALE GENOMIC DNA]</scope>
    <source>
        <strain evidence="15">HUAS 3-15</strain>
    </source>
</reference>
<feature type="compositionally biased region" description="Low complexity" evidence="10">
    <location>
        <begin position="454"/>
        <end position="472"/>
    </location>
</feature>
<gene>
    <name evidence="14" type="ORF">O1G21_36775</name>
</gene>
<keyword evidence="15" id="KW-1185">Reference proteome</keyword>
<feature type="transmembrane region" description="Helical" evidence="11">
    <location>
        <begin position="68"/>
        <end position="84"/>
    </location>
</feature>
<accession>A0ABY7QE35</accession>
<evidence type="ECO:0000313" key="14">
    <source>
        <dbReference type="EMBL" id="WBP90877.1"/>
    </source>
</evidence>
<feature type="compositionally biased region" description="Basic and acidic residues" evidence="10">
    <location>
        <begin position="427"/>
        <end position="440"/>
    </location>
</feature>
<dbReference type="Gene3D" id="1.20.5.1930">
    <property type="match status" value="1"/>
</dbReference>
<evidence type="ECO:0000256" key="9">
    <source>
        <dbReference type="SAM" id="Coils"/>
    </source>
</evidence>
<dbReference type="CDD" id="cd16917">
    <property type="entry name" value="HATPase_UhpB-NarQ-NarX-like"/>
    <property type="match status" value="1"/>
</dbReference>
<protein>
    <recommendedName>
        <fullName evidence="2">histidine kinase</fullName>
        <ecNumber evidence="2">2.7.13.3</ecNumber>
    </recommendedName>
</protein>
<evidence type="ECO:0000256" key="8">
    <source>
        <dbReference type="ARBA" id="ARBA00023012"/>
    </source>
</evidence>
<keyword evidence="7" id="KW-0067">ATP-binding</keyword>
<evidence type="ECO:0000256" key="1">
    <source>
        <dbReference type="ARBA" id="ARBA00000085"/>
    </source>
</evidence>
<evidence type="ECO:0000259" key="12">
    <source>
        <dbReference type="Pfam" id="PF02518"/>
    </source>
</evidence>
<evidence type="ECO:0000256" key="7">
    <source>
        <dbReference type="ARBA" id="ARBA00022840"/>
    </source>
</evidence>
<evidence type="ECO:0000259" key="13">
    <source>
        <dbReference type="Pfam" id="PF07730"/>
    </source>
</evidence>
<feature type="coiled-coil region" evidence="9">
    <location>
        <begin position="155"/>
        <end position="182"/>
    </location>
</feature>
<keyword evidence="11" id="KW-1133">Transmembrane helix</keyword>
<dbReference type="EC" id="2.7.13.3" evidence="2"/>
<evidence type="ECO:0000256" key="4">
    <source>
        <dbReference type="ARBA" id="ARBA00022679"/>
    </source>
</evidence>
<evidence type="ECO:0000256" key="5">
    <source>
        <dbReference type="ARBA" id="ARBA00022741"/>
    </source>
</evidence>
<dbReference type="InterPro" id="IPR011712">
    <property type="entry name" value="Sig_transdc_His_kin_sub3_dim/P"/>
</dbReference>
<dbReference type="InterPro" id="IPR050482">
    <property type="entry name" value="Sensor_HK_TwoCompSys"/>
</dbReference>
<dbReference type="Gene3D" id="3.30.565.10">
    <property type="entry name" value="Histidine kinase-like ATPase, C-terminal domain"/>
    <property type="match status" value="1"/>
</dbReference>
<dbReference type="SUPFAM" id="SSF55874">
    <property type="entry name" value="ATPase domain of HSP90 chaperone/DNA topoisomerase II/histidine kinase"/>
    <property type="match status" value="1"/>
</dbReference>
<evidence type="ECO:0000256" key="6">
    <source>
        <dbReference type="ARBA" id="ARBA00022777"/>
    </source>
</evidence>
<feature type="compositionally biased region" description="Low complexity" evidence="10">
    <location>
        <begin position="338"/>
        <end position="350"/>
    </location>
</feature>